<dbReference type="NCBIfam" id="NF004755">
    <property type="entry name" value="PRK06082.1"/>
    <property type="match status" value="1"/>
</dbReference>
<dbReference type="Proteomes" id="UP000192738">
    <property type="component" value="Unassembled WGS sequence"/>
</dbReference>
<dbReference type="InterPro" id="IPR015421">
    <property type="entry name" value="PyrdxlP-dep_Trfase_major"/>
</dbReference>
<dbReference type="InterPro" id="IPR015424">
    <property type="entry name" value="PyrdxlP-dep_Trfase"/>
</dbReference>
<evidence type="ECO:0000313" key="5">
    <source>
        <dbReference type="Proteomes" id="UP000192738"/>
    </source>
</evidence>
<dbReference type="RefSeq" id="WP_084577238.1">
    <property type="nucleotide sequence ID" value="NZ_CP155572.1"/>
</dbReference>
<dbReference type="GO" id="GO:0008483">
    <property type="term" value="F:transaminase activity"/>
    <property type="evidence" value="ECO:0007669"/>
    <property type="project" value="UniProtKB-KW"/>
</dbReference>
<dbReference type="InterPro" id="IPR049704">
    <property type="entry name" value="Aminotrans_3_PPA_site"/>
</dbReference>
<dbReference type="InterPro" id="IPR015422">
    <property type="entry name" value="PyrdxlP-dep_Trfase_small"/>
</dbReference>
<dbReference type="Gene3D" id="3.40.640.10">
    <property type="entry name" value="Type I PLP-dependent aspartate aminotransferase-like (Major domain)"/>
    <property type="match status" value="1"/>
</dbReference>
<gene>
    <name evidence="4" type="ORF">SAMN04488500_11773</name>
</gene>
<dbReference type="AlphaFoldDB" id="A0A1W2DQ46"/>
<evidence type="ECO:0000256" key="1">
    <source>
        <dbReference type="ARBA" id="ARBA00008954"/>
    </source>
</evidence>
<protein>
    <submittedName>
        <fullName evidence="4">4-aminobutyrate aminotransferase apoenzyme</fullName>
    </submittedName>
</protein>
<reference evidence="4 5" key="1">
    <citation type="submission" date="2017-04" db="EMBL/GenBank/DDBJ databases">
        <authorList>
            <person name="Afonso C.L."/>
            <person name="Miller P.J."/>
            <person name="Scott M.A."/>
            <person name="Spackman E."/>
            <person name="Goraichik I."/>
            <person name="Dimitrov K.M."/>
            <person name="Suarez D.L."/>
            <person name="Swayne D.E."/>
        </authorList>
    </citation>
    <scope>NUCLEOTIDE SEQUENCE [LARGE SCALE GENOMIC DNA]</scope>
    <source>
        <strain evidence="4 5">DSM 5090</strain>
    </source>
</reference>
<accession>A0A1W2DQ46</accession>
<dbReference type="PANTHER" id="PTHR43094">
    <property type="entry name" value="AMINOTRANSFERASE"/>
    <property type="match status" value="1"/>
</dbReference>
<dbReference type="PROSITE" id="PS00600">
    <property type="entry name" value="AA_TRANSFER_CLASS_3"/>
    <property type="match status" value="1"/>
</dbReference>
<dbReference type="InterPro" id="IPR005814">
    <property type="entry name" value="Aminotrans_3"/>
</dbReference>
<sequence length="454" mass="50469">MPTRAELAREGDVNSSPHRELWMNTLDEESRERLSADEAVFMKQSMSTPCMNVIVDAQGCYITDKNGKKYLDFHGNSVHQVGYKNPYVLEAVKKQFDELPFIPRRYTADIAIQAARALINKTLSQDFKVLFTPSGTAAVGIALKIARKATGRHKVISMWESFHGAGLDSISVGGEYVFSKDMGPLLPGCIKAIPYNGYRNLIHSSCPHTIADFCLDYIEYIIKNEGDIGAILLEPIRATDTHIPPQAYFQRLRKICDQEGILLIFDEIPTALGRSGEFYVHQNFGIEPDILVLGKGLGGGLIPQAAVLTKSKYDYAADISLGHYTHEKPAAGCAAICAVIRYIDENNLLENCRAQSAFAAQRSAVLYSKYQCIGDFRIAGLLISFEIVKDRTSKEKADNLAERILYYCLEHGLSFKISAGNCITWHPPLIVTKEQLSSAFDIFEKAIKSCIKNH</sequence>
<evidence type="ECO:0000256" key="3">
    <source>
        <dbReference type="RuleBase" id="RU003560"/>
    </source>
</evidence>
<dbReference type="OrthoDB" id="9807885at2"/>
<keyword evidence="4" id="KW-0808">Transferase</keyword>
<keyword evidence="4" id="KW-0032">Aminotransferase</keyword>
<dbReference type="SUPFAM" id="SSF53383">
    <property type="entry name" value="PLP-dependent transferases"/>
    <property type="match status" value="1"/>
</dbReference>
<evidence type="ECO:0000256" key="2">
    <source>
        <dbReference type="ARBA" id="ARBA00022898"/>
    </source>
</evidence>
<name>A0A1W2DQ46_9FIRM</name>
<dbReference type="STRING" id="112901.SAMN04488500_11773"/>
<dbReference type="Pfam" id="PF00202">
    <property type="entry name" value="Aminotran_3"/>
    <property type="match status" value="1"/>
</dbReference>
<dbReference type="Gene3D" id="3.90.1150.10">
    <property type="entry name" value="Aspartate Aminotransferase, domain 1"/>
    <property type="match status" value="1"/>
</dbReference>
<organism evidence="4 5">
    <name type="scientific">Sporomusa malonica</name>
    <dbReference type="NCBI Taxonomy" id="112901"/>
    <lineage>
        <taxon>Bacteria</taxon>
        <taxon>Bacillati</taxon>
        <taxon>Bacillota</taxon>
        <taxon>Negativicutes</taxon>
        <taxon>Selenomonadales</taxon>
        <taxon>Sporomusaceae</taxon>
        <taxon>Sporomusa</taxon>
    </lineage>
</organism>
<dbReference type="EMBL" id="FWXI01000017">
    <property type="protein sequence ID" value="SMC99554.1"/>
    <property type="molecule type" value="Genomic_DNA"/>
</dbReference>
<dbReference type="PANTHER" id="PTHR43094:SF1">
    <property type="entry name" value="AMINOTRANSFERASE CLASS-III"/>
    <property type="match status" value="1"/>
</dbReference>
<proteinExistence type="inferred from homology"/>
<keyword evidence="5" id="KW-1185">Reference proteome</keyword>
<comment type="similarity">
    <text evidence="1 3">Belongs to the class-III pyridoxal-phosphate-dependent aminotransferase family.</text>
</comment>
<dbReference type="GO" id="GO:0030170">
    <property type="term" value="F:pyridoxal phosphate binding"/>
    <property type="evidence" value="ECO:0007669"/>
    <property type="project" value="InterPro"/>
</dbReference>
<keyword evidence="2 3" id="KW-0663">Pyridoxal phosphate</keyword>
<dbReference type="CDD" id="cd00610">
    <property type="entry name" value="OAT_like"/>
    <property type="match status" value="1"/>
</dbReference>
<dbReference type="PIRSF" id="PIRSF000521">
    <property type="entry name" value="Transaminase_4ab_Lys_Orn"/>
    <property type="match status" value="1"/>
</dbReference>
<evidence type="ECO:0000313" key="4">
    <source>
        <dbReference type="EMBL" id="SMC99554.1"/>
    </source>
</evidence>